<sequence length="136" mass="14701">MARKQQHSNKSKGRKTAKAVVQTSRPQASASSHKHDFWTAALTVLSLVIVQVTLVLHADNADPVNAYLSSQASAGSFYINTLAVLSTAYGKATANFHVNGHTYLLSMLGYVLVAHIFAIACTKGVPDFTKETIKRQ</sequence>
<evidence type="ECO:0000256" key="2">
    <source>
        <dbReference type="SAM" id="Phobius"/>
    </source>
</evidence>
<dbReference type="EMBL" id="SUYC01000017">
    <property type="protein sequence ID" value="MBE6271771.1"/>
    <property type="molecule type" value="Genomic_DNA"/>
</dbReference>
<keyword evidence="2" id="KW-0472">Membrane</keyword>
<organism evidence="3 4">
    <name type="scientific">Xylanibacter ruminicola</name>
    <name type="common">Prevotella ruminicola</name>
    <dbReference type="NCBI Taxonomy" id="839"/>
    <lineage>
        <taxon>Bacteria</taxon>
        <taxon>Pseudomonadati</taxon>
        <taxon>Bacteroidota</taxon>
        <taxon>Bacteroidia</taxon>
        <taxon>Bacteroidales</taxon>
        <taxon>Prevotellaceae</taxon>
        <taxon>Xylanibacter</taxon>
    </lineage>
</organism>
<gene>
    <name evidence="3" type="ORF">E7101_12635</name>
</gene>
<feature type="region of interest" description="Disordered" evidence="1">
    <location>
        <begin position="1"/>
        <end position="28"/>
    </location>
</feature>
<protein>
    <submittedName>
        <fullName evidence="3">Uncharacterized protein</fullName>
    </submittedName>
</protein>
<dbReference type="Proteomes" id="UP000806522">
    <property type="component" value="Unassembled WGS sequence"/>
</dbReference>
<evidence type="ECO:0000313" key="4">
    <source>
        <dbReference type="Proteomes" id="UP000806522"/>
    </source>
</evidence>
<comment type="caution">
    <text evidence="3">The sequence shown here is derived from an EMBL/GenBank/DDBJ whole genome shotgun (WGS) entry which is preliminary data.</text>
</comment>
<dbReference type="AlphaFoldDB" id="A0A9D5SAD0"/>
<name>A0A9D5SAD0_XYLRU</name>
<reference evidence="3" key="1">
    <citation type="submission" date="2019-04" db="EMBL/GenBank/DDBJ databases">
        <title>Evolution of Biomass-Degrading Anaerobic Consortia Revealed by Metagenomics.</title>
        <authorList>
            <person name="Peng X."/>
        </authorList>
    </citation>
    <scope>NUCLEOTIDE SEQUENCE</scope>
    <source>
        <strain evidence="3">SIG140</strain>
    </source>
</reference>
<feature type="transmembrane region" description="Helical" evidence="2">
    <location>
        <begin position="103"/>
        <end position="125"/>
    </location>
</feature>
<evidence type="ECO:0000256" key="1">
    <source>
        <dbReference type="SAM" id="MobiDB-lite"/>
    </source>
</evidence>
<feature type="transmembrane region" description="Helical" evidence="2">
    <location>
        <begin position="37"/>
        <end position="58"/>
    </location>
</feature>
<proteinExistence type="predicted"/>
<keyword evidence="2" id="KW-0812">Transmembrane</keyword>
<evidence type="ECO:0000313" key="3">
    <source>
        <dbReference type="EMBL" id="MBE6271771.1"/>
    </source>
</evidence>
<accession>A0A9D5SAD0</accession>
<feature type="compositionally biased region" description="Basic residues" evidence="1">
    <location>
        <begin position="1"/>
        <end position="17"/>
    </location>
</feature>
<keyword evidence="2" id="KW-1133">Transmembrane helix</keyword>